<comment type="pathway">
    <text evidence="1 9">Isoprenoid biosynthesis; isopentenyl diphosphate biosynthesis via DXP pathway; isopentenyl diphosphate from 1-deoxy-D-xylulose 5-phosphate: step 1/6.</text>
</comment>
<dbReference type="GO" id="GO:0030145">
    <property type="term" value="F:manganese ion binding"/>
    <property type="evidence" value="ECO:0007669"/>
    <property type="project" value="TreeGrafter"/>
</dbReference>
<feature type="binding site" evidence="9">
    <location>
        <position position="123"/>
    </location>
    <ligand>
        <name>1-deoxy-D-xylulose 5-phosphate</name>
        <dbReference type="ChEBI" id="CHEBI:57792"/>
    </ligand>
</feature>
<keyword evidence="7 9" id="KW-0414">Isoprene biosynthesis</keyword>
<dbReference type="GO" id="GO:0016853">
    <property type="term" value="F:isomerase activity"/>
    <property type="evidence" value="ECO:0007669"/>
    <property type="project" value="UniProtKB-KW"/>
</dbReference>
<keyword evidence="13" id="KW-0413">Isomerase</keyword>
<keyword evidence="14" id="KW-1185">Reference proteome</keyword>
<feature type="binding site" evidence="9">
    <location>
        <position position="148"/>
    </location>
    <ligand>
        <name>Mn(2+)</name>
        <dbReference type="ChEBI" id="CHEBI:29035"/>
    </ligand>
</feature>
<dbReference type="SUPFAM" id="SSF51735">
    <property type="entry name" value="NAD(P)-binding Rossmann-fold domains"/>
    <property type="match status" value="1"/>
</dbReference>
<evidence type="ECO:0000256" key="7">
    <source>
        <dbReference type="ARBA" id="ARBA00023229"/>
    </source>
</evidence>
<keyword evidence="4 9" id="KW-0521">NADP</keyword>
<feature type="binding site" evidence="9">
    <location>
        <position position="150"/>
    </location>
    <ligand>
        <name>1-deoxy-D-xylulose 5-phosphate</name>
        <dbReference type="ChEBI" id="CHEBI:57792"/>
    </ligand>
</feature>
<evidence type="ECO:0000256" key="8">
    <source>
        <dbReference type="ARBA" id="ARBA00048543"/>
    </source>
</evidence>
<feature type="binding site" evidence="9">
    <location>
        <position position="197"/>
    </location>
    <ligand>
        <name>1-deoxy-D-xylulose 5-phosphate</name>
        <dbReference type="ChEBI" id="CHEBI:57792"/>
    </ligand>
</feature>
<feature type="binding site" evidence="9">
    <location>
        <position position="149"/>
    </location>
    <ligand>
        <name>1-deoxy-D-xylulose 5-phosphate</name>
        <dbReference type="ChEBI" id="CHEBI:57792"/>
    </ligand>
</feature>
<gene>
    <name evidence="9" type="primary">dxr</name>
    <name evidence="13" type="ordered locus">Halha_0692</name>
</gene>
<dbReference type="FunFam" id="3.40.50.720:FF:000045">
    <property type="entry name" value="1-deoxy-D-xylulose 5-phosphate reductoisomerase"/>
    <property type="match status" value="1"/>
</dbReference>
<dbReference type="Gene3D" id="1.10.1740.10">
    <property type="match status" value="1"/>
</dbReference>
<evidence type="ECO:0000256" key="1">
    <source>
        <dbReference type="ARBA" id="ARBA00005094"/>
    </source>
</evidence>
<evidence type="ECO:0000259" key="12">
    <source>
        <dbReference type="Pfam" id="PF13288"/>
    </source>
</evidence>
<feature type="binding site" evidence="9">
    <location>
        <position position="122"/>
    </location>
    <ligand>
        <name>NADPH</name>
        <dbReference type="ChEBI" id="CHEBI:57783"/>
    </ligand>
</feature>
<keyword evidence="6 9" id="KW-0464">Manganese</keyword>
<dbReference type="InterPro" id="IPR003821">
    <property type="entry name" value="DXP_reductoisomerase"/>
</dbReference>
<dbReference type="GO" id="GO:0070402">
    <property type="term" value="F:NADPH binding"/>
    <property type="evidence" value="ECO:0007669"/>
    <property type="project" value="InterPro"/>
</dbReference>
<keyword evidence="9" id="KW-0460">Magnesium</keyword>
<feature type="binding site" evidence="9">
    <location>
        <position position="216"/>
    </location>
    <ligand>
        <name>1-deoxy-D-xylulose 5-phosphate</name>
        <dbReference type="ChEBI" id="CHEBI:57792"/>
    </ligand>
</feature>
<feature type="binding site" evidence="9">
    <location>
        <position position="12"/>
    </location>
    <ligand>
        <name>NADPH</name>
        <dbReference type="ChEBI" id="CHEBI:57783"/>
    </ligand>
</feature>
<dbReference type="InterPro" id="IPR036291">
    <property type="entry name" value="NAD(P)-bd_dom_sf"/>
</dbReference>
<keyword evidence="3 9" id="KW-0479">Metal-binding</keyword>
<feature type="binding site" evidence="9">
    <location>
        <position position="215"/>
    </location>
    <ligand>
        <name>1-deoxy-D-xylulose 5-phosphate</name>
        <dbReference type="ChEBI" id="CHEBI:57792"/>
    </ligand>
</feature>
<dbReference type="Proteomes" id="UP000010880">
    <property type="component" value="Chromosome"/>
</dbReference>
<dbReference type="InterPro" id="IPR036169">
    <property type="entry name" value="DXPR_C_sf"/>
</dbReference>
<evidence type="ECO:0000256" key="5">
    <source>
        <dbReference type="ARBA" id="ARBA00023002"/>
    </source>
</evidence>
<sequence>MKQISILGSTGSIGTQTLEVIENLDEEISVVAITANNSIDLLVQQAKKFKVDYAVIMNEEKVSQLESKLTGTTITVLSGLEGLTKVATLEQVDLVINSVVGAIGVRPTLAAIKAGKDIGLANKETLVTAGSIVTREAKKNGVKLLPIDSEHNAIFQVLNGEKSTSIKRLILTASGGPFREATASELKEVTVEDALDHPNWDMGGKITIDSATLMNKGLEVIEAHWLFDLSFDKIDVVVHPQSIVHSLVEFKDHSTIAELGLPDMKVPIQYVLTYPNRKENNLESLNLAEVRKLTFEEAKTDLFSCLEYAYQAGKVGGTMPAVLNAANEIAVSKFLSHQLKFNQIPELISKVISNHQVVYKPTLDQILQADTWARSEAQKVGDQIC</sequence>
<dbReference type="RefSeq" id="WP_015326391.1">
    <property type="nucleotide sequence ID" value="NC_019978.1"/>
</dbReference>
<dbReference type="NCBIfam" id="TIGR00243">
    <property type="entry name" value="Dxr"/>
    <property type="match status" value="1"/>
</dbReference>
<evidence type="ECO:0000256" key="2">
    <source>
        <dbReference type="ARBA" id="ARBA00006825"/>
    </source>
</evidence>
<dbReference type="SUPFAM" id="SSF69055">
    <property type="entry name" value="1-deoxy-D-xylulose-5-phosphate reductoisomerase, C-terminal domain"/>
    <property type="match status" value="1"/>
</dbReference>
<dbReference type="AlphaFoldDB" id="L0K7Z0"/>
<accession>L0K7Z0</accession>
<dbReference type="eggNOG" id="COG0743">
    <property type="taxonomic scope" value="Bacteria"/>
</dbReference>
<dbReference type="KEGG" id="hhl:Halha_0692"/>
<dbReference type="InterPro" id="IPR026877">
    <property type="entry name" value="DXPR_C"/>
</dbReference>
<evidence type="ECO:0000256" key="9">
    <source>
        <dbReference type="HAMAP-Rule" id="MF_00183"/>
    </source>
</evidence>
<feature type="binding site" evidence="9">
    <location>
        <position position="219"/>
    </location>
    <ligand>
        <name>1-deoxy-D-xylulose 5-phosphate</name>
        <dbReference type="ChEBI" id="CHEBI:57792"/>
    </ligand>
</feature>
<evidence type="ECO:0000259" key="10">
    <source>
        <dbReference type="Pfam" id="PF02670"/>
    </source>
</evidence>
<dbReference type="Gene3D" id="3.40.50.720">
    <property type="entry name" value="NAD(P)-binding Rossmann-like Domain"/>
    <property type="match status" value="1"/>
</dbReference>
<feature type="binding site" evidence="9">
    <location>
        <position position="203"/>
    </location>
    <ligand>
        <name>NADPH</name>
        <dbReference type="ChEBI" id="CHEBI:57783"/>
    </ligand>
</feature>
<dbReference type="InterPro" id="IPR013644">
    <property type="entry name" value="DXP_reductoisomerase_C"/>
</dbReference>
<comment type="function">
    <text evidence="9">Catalyzes the NADPH-dependent rearrangement and reduction of 1-deoxy-D-xylulose-5-phosphate (DXP) to 2-C-methyl-D-erythritol 4-phosphate (MEP).</text>
</comment>
<comment type="cofactor">
    <cofactor evidence="9">
        <name>Mg(2+)</name>
        <dbReference type="ChEBI" id="CHEBI:18420"/>
    </cofactor>
    <cofactor evidence="9">
        <name>Mn(2+)</name>
        <dbReference type="ChEBI" id="CHEBI:29035"/>
    </cofactor>
</comment>
<dbReference type="PANTHER" id="PTHR30525">
    <property type="entry name" value="1-DEOXY-D-XYLULOSE 5-PHOSPHATE REDUCTOISOMERASE"/>
    <property type="match status" value="1"/>
</dbReference>
<feature type="binding site" evidence="9">
    <location>
        <position position="219"/>
    </location>
    <ligand>
        <name>Mn(2+)</name>
        <dbReference type="ChEBI" id="CHEBI:29035"/>
    </ligand>
</feature>
<feature type="domain" description="1-deoxy-D-xylulose 5-phosphate reductoisomerase N-terminal" evidence="10">
    <location>
        <begin position="4"/>
        <end position="130"/>
    </location>
</feature>
<feature type="domain" description="1-deoxy-D-xylulose 5-phosphate reductoisomerase C-terminal" evidence="11">
    <location>
        <begin position="144"/>
        <end position="227"/>
    </location>
</feature>
<proteinExistence type="inferred from homology"/>
<reference evidence="14" key="1">
    <citation type="submission" date="2012-02" db="EMBL/GenBank/DDBJ databases">
        <title>The complete genome of Halobacteroides halobius DSM 5150.</title>
        <authorList>
            <person name="Lucas S."/>
            <person name="Copeland A."/>
            <person name="Lapidus A."/>
            <person name="Glavina del Rio T."/>
            <person name="Dalin E."/>
            <person name="Tice H."/>
            <person name="Bruce D."/>
            <person name="Goodwin L."/>
            <person name="Pitluck S."/>
            <person name="Peters L."/>
            <person name="Mikhailova N."/>
            <person name="Gu W."/>
            <person name="Kyrpides N."/>
            <person name="Mavromatis K."/>
            <person name="Ivanova N."/>
            <person name="Brettin T."/>
            <person name="Detter J.C."/>
            <person name="Han C."/>
            <person name="Larimer F."/>
            <person name="Land M."/>
            <person name="Hauser L."/>
            <person name="Markowitz V."/>
            <person name="Cheng J.-F."/>
            <person name="Hugenholtz P."/>
            <person name="Woyke T."/>
            <person name="Wu D."/>
            <person name="Tindall B."/>
            <person name="Pomrenke H."/>
            <person name="Brambilla E."/>
            <person name="Klenk H.-P."/>
            <person name="Eisen J.A."/>
        </authorList>
    </citation>
    <scope>NUCLEOTIDE SEQUENCE [LARGE SCALE GENOMIC DNA]</scope>
    <source>
        <strain evidence="14">ATCC 35273 / DSM 5150 / MD-1</strain>
    </source>
</reference>
<comment type="caution">
    <text evidence="9">Lacks conserved residue(s) required for the propagation of feature annotation.</text>
</comment>
<dbReference type="UniPathway" id="UPA00056">
    <property type="reaction ID" value="UER00092"/>
</dbReference>
<dbReference type="Pfam" id="PF13288">
    <property type="entry name" value="DXPR_C"/>
    <property type="match status" value="1"/>
</dbReference>
<feature type="binding site" evidence="9">
    <location>
        <position position="11"/>
    </location>
    <ligand>
        <name>NADPH</name>
        <dbReference type="ChEBI" id="CHEBI:57783"/>
    </ligand>
</feature>
<evidence type="ECO:0000313" key="14">
    <source>
        <dbReference type="Proteomes" id="UP000010880"/>
    </source>
</evidence>
<evidence type="ECO:0000256" key="4">
    <source>
        <dbReference type="ARBA" id="ARBA00022857"/>
    </source>
</evidence>
<dbReference type="InterPro" id="IPR013512">
    <property type="entry name" value="DXP_reductoisomerase_N"/>
</dbReference>
<dbReference type="NCBIfam" id="NF009114">
    <property type="entry name" value="PRK12464.1"/>
    <property type="match status" value="1"/>
</dbReference>
<dbReference type="PANTHER" id="PTHR30525:SF0">
    <property type="entry name" value="1-DEOXY-D-XYLULOSE 5-PHOSPHATE REDUCTOISOMERASE, CHLOROPLASTIC"/>
    <property type="match status" value="1"/>
</dbReference>
<dbReference type="GO" id="GO:0030604">
    <property type="term" value="F:1-deoxy-D-xylulose-5-phosphate reductoisomerase activity"/>
    <property type="evidence" value="ECO:0007669"/>
    <property type="project" value="UniProtKB-UniRule"/>
</dbReference>
<comment type="similarity">
    <text evidence="2 9">Belongs to the DXR family.</text>
</comment>
<dbReference type="HOGENOM" id="CLU_035714_4_0_9"/>
<feature type="binding site" evidence="9">
    <location>
        <position position="124"/>
    </location>
    <ligand>
        <name>NADPH</name>
        <dbReference type="ChEBI" id="CHEBI:57783"/>
    </ligand>
</feature>
<dbReference type="SUPFAM" id="SSF55347">
    <property type="entry name" value="Glyceraldehyde-3-phosphate dehydrogenase-like, C-terminal domain"/>
    <property type="match status" value="1"/>
</dbReference>
<dbReference type="EMBL" id="CP003359">
    <property type="protein sequence ID" value="AGB40665.1"/>
    <property type="molecule type" value="Genomic_DNA"/>
</dbReference>
<evidence type="ECO:0000259" key="11">
    <source>
        <dbReference type="Pfam" id="PF08436"/>
    </source>
</evidence>
<dbReference type="GO" id="GO:0051484">
    <property type="term" value="P:isopentenyl diphosphate biosynthetic process, methylerythritol 4-phosphate pathway involved in terpenoid biosynthetic process"/>
    <property type="evidence" value="ECO:0007669"/>
    <property type="project" value="TreeGrafter"/>
</dbReference>
<keyword evidence="5 9" id="KW-0560">Oxidoreductase</keyword>
<dbReference type="Pfam" id="PF02670">
    <property type="entry name" value="DXP_reductoisom"/>
    <property type="match status" value="1"/>
</dbReference>
<dbReference type="HAMAP" id="MF_00183">
    <property type="entry name" value="DXP_reductoisom"/>
    <property type="match status" value="1"/>
</dbReference>
<feature type="binding site" evidence="9">
    <location>
        <position position="10"/>
    </location>
    <ligand>
        <name>NADPH</name>
        <dbReference type="ChEBI" id="CHEBI:57783"/>
    </ligand>
</feature>
<protein>
    <recommendedName>
        <fullName evidence="9">1-deoxy-D-xylulose 5-phosphate reductoisomerase</fullName>
        <shortName evidence="9">DXP reductoisomerase</shortName>
        <ecNumber evidence="9">1.1.1.267</ecNumber>
    </recommendedName>
    <alternativeName>
        <fullName evidence="9">1-deoxyxylulose-5-phosphate reductoisomerase</fullName>
    </alternativeName>
    <alternativeName>
        <fullName evidence="9">2-C-methyl-D-erythritol 4-phosphate synthase</fullName>
    </alternativeName>
</protein>
<dbReference type="STRING" id="748449.Halha_0692"/>
<dbReference type="PATRIC" id="fig|748449.3.peg.650"/>
<dbReference type="Pfam" id="PF08436">
    <property type="entry name" value="DXP_redisom_C"/>
    <property type="match status" value="1"/>
</dbReference>
<feature type="binding site" evidence="9">
    <location>
        <position position="150"/>
    </location>
    <ligand>
        <name>Mn(2+)</name>
        <dbReference type="ChEBI" id="CHEBI:29035"/>
    </ligand>
</feature>
<dbReference type="EC" id="1.1.1.267" evidence="9"/>
<evidence type="ECO:0000313" key="13">
    <source>
        <dbReference type="EMBL" id="AGB40665.1"/>
    </source>
</evidence>
<dbReference type="PIRSF" id="PIRSF006205">
    <property type="entry name" value="Dxp_reductismrs"/>
    <property type="match status" value="1"/>
</dbReference>
<evidence type="ECO:0000256" key="6">
    <source>
        <dbReference type="ARBA" id="ARBA00023211"/>
    </source>
</evidence>
<evidence type="ECO:0000256" key="3">
    <source>
        <dbReference type="ARBA" id="ARBA00022723"/>
    </source>
</evidence>
<name>L0K7Z0_HALHC</name>
<feature type="binding site" evidence="9">
    <location>
        <position position="13"/>
    </location>
    <ligand>
        <name>NADPH</name>
        <dbReference type="ChEBI" id="CHEBI:57783"/>
    </ligand>
</feature>
<feature type="domain" description="DXP reductoisomerase C-terminal" evidence="12">
    <location>
        <begin position="259"/>
        <end position="375"/>
    </location>
</feature>
<dbReference type="OrthoDB" id="9806546at2"/>
<feature type="binding site" evidence="9">
    <location>
        <position position="210"/>
    </location>
    <ligand>
        <name>1-deoxy-D-xylulose 5-phosphate</name>
        <dbReference type="ChEBI" id="CHEBI:57792"/>
    </ligand>
</feature>
<comment type="catalytic activity">
    <reaction evidence="8">
        <text>2-C-methyl-D-erythritol 4-phosphate + NADP(+) = 1-deoxy-D-xylulose 5-phosphate + NADPH + H(+)</text>
        <dbReference type="Rhea" id="RHEA:13717"/>
        <dbReference type="ChEBI" id="CHEBI:15378"/>
        <dbReference type="ChEBI" id="CHEBI:57783"/>
        <dbReference type="ChEBI" id="CHEBI:57792"/>
        <dbReference type="ChEBI" id="CHEBI:58262"/>
        <dbReference type="ChEBI" id="CHEBI:58349"/>
        <dbReference type="EC" id="1.1.1.267"/>
    </reaction>
    <physiologicalReaction direction="right-to-left" evidence="8">
        <dbReference type="Rhea" id="RHEA:13719"/>
    </physiologicalReaction>
</comment>
<organism evidence="13 14">
    <name type="scientific">Halobacteroides halobius (strain ATCC 35273 / DSM 5150 / MD-1)</name>
    <dbReference type="NCBI Taxonomy" id="748449"/>
    <lineage>
        <taxon>Bacteria</taxon>
        <taxon>Bacillati</taxon>
        <taxon>Bacillota</taxon>
        <taxon>Clostridia</taxon>
        <taxon>Halanaerobiales</taxon>
        <taxon>Halobacteroidaceae</taxon>
        <taxon>Halobacteroides</taxon>
    </lineage>
</organism>
<feature type="binding site" evidence="9">
    <location>
        <position position="174"/>
    </location>
    <ligand>
        <name>1-deoxy-D-xylulose 5-phosphate</name>
        <dbReference type="ChEBI" id="CHEBI:57792"/>
    </ligand>
</feature>